<proteinExistence type="predicted"/>
<evidence type="ECO:0000313" key="3">
    <source>
        <dbReference type="Proteomes" id="UP001501822"/>
    </source>
</evidence>
<dbReference type="EMBL" id="BAAABM010000025">
    <property type="protein sequence ID" value="GAA0340951.1"/>
    <property type="molecule type" value="Genomic_DNA"/>
</dbReference>
<keyword evidence="3" id="KW-1185">Reference proteome</keyword>
<accession>A0ABP3GAS0</accession>
<evidence type="ECO:0000256" key="1">
    <source>
        <dbReference type="SAM" id="MobiDB-lite"/>
    </source>
</evidence>
<feature type="compositionally biased region" description="Basic and acidic residues" evidence="1">
    <location>
        <begin position="369"/>
        <end position="385"/>
    </location>
</feature>
<feature type="region of interest" description="Disordered" evidence="1">
    <location>
        <begin position="368"/>
        <end position="387"/>
    </location>
</feature>
<protein>
    <submittedName>
        <fullName evidence="2">Uncharacterized protein</fullName>
    </submittedName>
</protein>
<feature type="region of interest" description="Disordered" evidence="1">
    <location>
        <begin position="396"/>
        <end position="434"/>
    </location>
</feature>
<dbReference type="Proteomes" id="UP001501822">
    <property type="component" value="Unassembled WGS sequence"/>
</dbReference>
<organism evidence="2 3">
    <name type="scientific">Actinoallomurus spadix</name>
    <dbReference type="NCBI Taxonomy" id="79912"/>
    <lineage>
        <taxon>Bacteria</taxon>
        <taxon>Bacillati</taxon>
        <taxon>Actinomycetota</taxon>
        <taxon>Actinomycetes</taxon>
        <taxon>Streptosporangiales</taxon>
        <taxon>Thermomonosporaceae</taxon>
        <taxon>Actinoallomurus</taxon>
    </lineage>
</organism>
<comment type="caution">
    <text evidence="2">The sequence shown here is derived from an EMBL/GenBank/DDBJ whole genome shotgun (WGS) entry which is preliminary data.</text>
</comment>
<reference evidence="3" key="1">
    <citation type="journal article" date="2019" name="Int. J. Syst. Evol. Microbiol.">
        <title>The Global Catalogue of Microorganisms (GCM) 10K type strain sequencing project: providing services to taxonomists for standard genome sequencing and annotation.</title>
        <authorList>
            <consortium name="The Broad Institute Genomics Platform"/>
            <consortium name="The Broad Institute Genome Sequencing Center for Infectious Disease"/>
            <person name="Wu L."/>
            <person name="Ma J."/>
        </authorList>
    </citation>
    <scope>NUCLEOTIDE SEQUENCE [LARGE SCALE GENOMIC DNA]</scope>
    <source>
        <strain evidence="3">JCM 3146</strain>
    </source>
</reference>
<evidence type="ECO:0000313" key="2">
    <source>
        <dbReference type="EMBL" id="GAA0340951.1"/>
    </source>
</evidence>
<gene>
    <name evidence="2" type="ORF">GCM10010151_33210</name>
</gene>
<sequence>MPSAFTVQFEQVHVEAEQALDPDPETDLEPGADGAALLVLGVHPRDVLTLGVQADVHLGHRVPAQRPQFGVEHRGERVSVDRHLVADVAVDAVRGGAAATGHPELHGQRPRQMLTRGGGHPALDAGRAHLPGELVDDLPVDLLPARHLPHDAPAQAGTGGQRERLAGVHHMVPGPQRTVGLAALVENEASFAGLLSALLLRHSPAVGGQHLDPRLRQQRVDGLVQGPVLARIPQPALQRLGQLDLRRPARVQEVDDGRQPRRVQRRQQILIPRARRLGRHGPVRRRIGDVPARLPLALQVVHEKRADHPGVLVEHVPPHRSGATGVLTRDQERVLLRRQDPGDAGMRVQRLPTALRVEPVGDVRIVQRGGKDDLDRPSAGQRDEVAGVPYAAVGEGLGRASVREPRPQPLREVGPRRRRTPGPGLRRGGGLTGGRRRLLRFRPCCHLRPGRRVLTGRLTLDRRTLADRRR</sequence>
<name>A0ABP3GAS0_9ACTN</name>